<comment type="caution">
    <text evidence="1">The sequence shown here is derived from an EMBL/GenBank/DDBJ whole genome shotgun (WGS) entry which is preliminary data.</text>
</comment>
<keyword evidence="2" id="KW-1185">Reference proteome</keyword>
<protein>
    <submittedName>
        <fullName evidence="1">Uncharacterized protein</fullName>
    </submittedName>
</protein>
<evidence type="ECO:0000313" key="1">
    <source>
        <dbReference type="EMBL" id="CAE8617056.1"/>
    </source>
</evidence>
<evidence type="ECO:0000313" key="2">
    <source>
        <dbReference type="Proteomes" id="UP000654075"/>
    </source>
</evidence>
<feature type="non-terminal residue" evidence="1">
    <location>
        <position position="1"/>
    </location>
</feature>
<organism evidence="1 2">
    <name type="scientific">Polarella glacialis</name>
    <name type="common">Dinoflagellate</name>
    <dbReference type="NCBI Taxonomy" id="89957"/>
    <lineage>
        <taxon>Eukaryota</taxon>
        <taxon>Sar</taxon>
        <taxon>Alveolata</taxon>
        <taxon>Dinophyceae</taxon>
        <taxon>Suessiales</taxon>
        <taxon>Suessiaceae</taxon>
        <taxon>Polarella</taxon>
    </lineage>
</organism>
<reference evidence="1" key="1">
    <citation type="submission" date="2021-02" db="EMBL/GenBank/DDBJ databases">
        <authorList>
            <person name="Dougan E. K."/>
            <person name="Rhodes N."/>
            <person name="Thang M."/>
            <person name="Chan C."/>
        </authorList>
    </citation>
    <scope>NUCLEOTIDE SEQUENCE</scope>
</reference>
<accession>A0A813FXZ1</accession>
<gene>
    <name evidence="1" type="ORF">PGLA1383_LOCUS34722</name>
</gene>
<sequence>FVGGIDADVLITARLLGADVHFLWQQVEYQILQVYRGDLRKKVGTSGNVDKSEACPASSPHSACLKSQCSSSSHGCTLELPDWFAHVPPDTL</sequence>
<proteinExistence type="predicted"/>
<dbReference type="Proteomes" id="UP000654075">
    <property type="component" value="Unassembled WGS sequence"/>
</dbReference>
<dbReference type="AlphaFoldDB" id="A0A813FXZ1"/>
<name>A0A813FXZ1_POLGL</name>
<dbReference type="EMBL" id="CAJNNV010026048">
    <property type="protein sequence ID" value="CAE8617056.1"/>
    <property type="molecule type" value="Genomic_DNA"/>
</dbReference>